<dbReference type="Proteomes" id="UP000198828">
    <property type="component" value="Unassembled WGS sequence"/>
</dbReference>
<name>A0A1H3DSF8_9FIRM</name>
<dbReference type="InterPro" id="IPR051462">
    <property type="entry name" value="CBS_domain-containing"/>
</dbReference>
<dbReference type="InterPro" id="IPR002912">
    <property type="entry name" value="ACT_dom"/>
</dbReference>
<dbReference type="PROSITE" id="PS51671">
    <property type="entry name" value="ACT"/>
    <property type="match status" value="1"/>
</dbReference>
<dbReference type="Pfam" id="PF22190">
    <property type="entry name" value="TTHA0829-like_ACT"/>
    <property type="match status" value="1"/>
</dbReference>
<dbReference type="SUPFAM" id="SSF55021">
    <property type="entry name" value="ACT-like"/>
    <property type="match status" value="1"/>
</dbReference>
<keyword evidence="6" id="KW-1185">Reference proteome</keyword>
<sequence>MYVKNHMLRREKLVTLDLQDNIYTALKKIQEGDFMSLPVLEGDEFKGYLMKEAIYRNYFEYNQGDKNEFLKNTKVKDLYSTNFRSIKEDDYIENASYLLKEWRTPFLPVFDSKNKFTGILTHSSIFDAFSEIFGLDKGTRIVVNMLDIPGQLAKLTEVIRKENVNIINFAAVDAKVLDVYRVIIRVDTKDVIGLIEKIEKAGFKIGEISR</sequence>
<dbReference type="PANTHER" id="PTHR48108">
    <property type="entry name" value="CBS DOMAIN-CONTAINING PROTEIN CBSX2, CHLOROPLASTIC"/>
    <property type="match status" value="1"/>
</dbReference>
<dbReference type="PANTHER" id="PTHR48108:SF34">
    <property type="entry name" value="CBS DOMAIN-CONTAINING PROTEIN YHCV"/>
    <property type="match status" value="1"/>
</dbReference>
<dbReference type="EMBL" id="FNNG01000016">
    <property type="protein sequence ID" value="SDX69463.1"/>
    <property type="molecule type" value="Genomic_DNA"/>
</dbReference>
<organism evidence="5 6">
    <name type="scientific">Tepidimicrobium xylanilyticum</name>
    <dbReference type="NCBI Taxonomy" id="1123352"/>
    <lineage>
        <taxon>Bacteria</taxon>
        <taxon>Bacillati</taxon>
        <taxon>Bacillota</taxon>
        <taxon>Tissierellia</taxon>
        <taxon>Tissierellales</taxon>
        <taxon>Tepidimicrobiaceae</taxon>
        <taxon>Tepidimicrobium</taxon>
    </lineage>
</organism>
<evidence type="ECO:0000259" key="4">
    <source>
        <dbReference type="PROSITE" id="PS51671"/>
    </source>
</evidence>
<dbReference type="AlphaFoldDB" id="A0A1H3DSF8"/>
<keyword evidence="1" id="KW-0677">Repeat</keyword>
<dbReference type="OrthoDB" id="1706107at2"/>
<evidence type="ECO:0000256" key="2">
    <source>
        <dbReference type="PROSITE-ProRule" id="PRU00703"/>
    </source>
</evidence>
<dbReference type="PROSITE" id="PS51371">
    <property type="entry name" value="CBS"/>
    <property type="match status" value="1"/>
</dbReference>
<reference evidence="5 6" key="1">
    <citation type="submission" date="2016-10" db="EMBL/GenBank/DDBJ databases">
        <authorList>
            <person name="de Groot N.N."/>
        </authorList>
    </citation>
    <scope>NUCLEOTIDE SEQUENCE [LARGE SCALE GENOMIC DNA]</scope>
    <source>
        <strain evidence="5 6">DSM 23310</strain>
    </source>
</reference>
<keyword evidence="2" id="KW-0129">CBS domain</keyword>
<accession>A0A1H3DSF8</accession>
<dbReference type="InterPro" id="IPR046342">
    <property type="entry name" value="CBS_dom_sf"/>
</dbReference>
<dbReference type="RefSeq" id="WP_159428705.1">
    <property type="nucleotide sequence ID" value="NZ_FNNG01000016.1"/>
</dbReference>
<proteinExistence type="predicted"/>
<dbReference type="InterPro" id="IPR000644">
    <property type="entry name" value="CBS_dom"/>
</dbReference>
<feature type="domain" description="ACT" evidence="4">
    <location>
        <begin position="140"/>
        <end position="210"/>
    </location>
</feature>
<gene>
    <name evidence="5" type="ORF">SAMN05660923_02757</name>
</gene>
<dbReference type="Gene3D" id="3.30.70.260">
    <property type="match status" value="1"/>
</dbReference>
<dbReference type="InterPro" id="IPR045865">
    <property type="entry name" value="ACT-like_dom_sf"/>
</dbReference>
<evidence type="ECO:0000313" key="6">
    <source>
        <dbReference type="Proteomes" id="UP000198828"/>
    </source>
</evidence>
<evidence type="ECO:0000259" key="3">
    <source>
        <dbReference type="PROSITE" id="PS51371"/>
    </source>
</evidence>
<dbReference type="Pfam" id="PF00571">
    <property type="entry name" value="CBS"/>
    <property type="match status" value="1"/>
</dbReference>
<evidence type="ECO:0000313" key="5">
    <source>
        <dbReference type="EMBL" id="SDX69463.1"/>
    </source>
</evidence>
<feature type="domain" description="CBS" evidence="3">
    <location>
        <begin position="79"/>
        <end position="137"/>
    </location>
</feature>
<evidence type="ECO:0000256" key="1">
    <source>
        <dbReference type="ARBA" id="ARBA00022737"/>
    </source>
</evidence>
<dbReference type="SUPFAM" id="SSF54631">
    <property type="entry name" value="CBS-domain pair"/>
    <property type="match status" value="1"/>
</dbReference>
<dbReference type="Gene3D" id="3.10.580.10">
    <property type="entry name" value="CBS-domain"/>
    <property type="match status" value="1"/>
</dbReference>
<protein>
    <submittedName>
        <fullName evidence="5">Acetoin utilization protein AcuB</fullName>
    </submittedName>
</protein>